<reference evidence="2" key="1">
    <citation type="submission" date="2022-11" db="UniProtKB">
        <authorList>
            <consortium name="WormBaseParasite"/>
        </authorList>
    </citation>
    <scope>IDENTIFICATION</scope>
</reference>
<sequence length="115" mass="12880">SPALKPSHQIWVGTLYIEPAYNQAITTTTIKVMKSDKKCSRVSRKTNHSLSKTSATTDSCGQYGHFSLKCEDIYFQTKKDFTTKLVVDGGLILDPVFTSETCKNEEKIEKIIVSE</sequence>
<protein>
    <submittedName>
        <fullName evidence="2">Uncharacterized protein</fullName>
    </submittedName>
</protein>
<keyword evidence="1" id="KW-1185">Reference proteome</keyword>
<accession>A0A915KG11</accession>
<dbReference type="Proteomes" id="UP000887565">
    <property type="component" value="Unplaced"/>
</dbReference>
<organism evidence="1 2">
    <name type="scientific">Romanomermis culicivorax</name>
    <name type="common">Nematode worm</name>
    <dbReference type="NCBI Taxonomy" id="13658"/>
    <lineage>
        <taxon>Eukaryota</taxon>
        <taxon>Metazoa</taxon>
        <taxon>Ecdysozoa</taxon>
        <taxon>Nematoda</taxon>
        <taxon>Enoplea</taxon>
        <taxon>Dorylaimia</taxon>
        <taxon>Mermithida</taxon>
        <taxon>Mermithoidea</taxon>
        <taxon>Mermithidae</taxon>
        <taxon>Romanomermis</taxon>
    </lineage>
</organism>
<evidence type="ECO:0000313" key="2">
    <source>
        <dbReference type="WBParaSite" id="nRc.2.0.1.t37672-RA"/>
    </source>
</evidence>
<proteinExistence type="predicted"/>
<name>A0A915KG11_ROMCU</name>
<evidence type="ECO:0000313" key="1">
    <source>
        <dbReference type="Proteomes" id="UP000887565"/>
    </source>
</evidence>
<dbReference type="WBParaSite" id="nRc.2.0.1.t37672-RA">
    <property type="protein sequence ID" value="nRc.2.0.1.t37672-RA"/>
    <property type="gene ID" value="nRc.2.0.1.g37672"/>
</dbReference>
<dbReference type="AlphaFoldDB" id="A0A915KG11"/>